<keyword evidence="3" id="KW-1185">Reference proteome</keyword>
<keyword evidence="2" id="KW-0012">Acyltransferase</keyword>
<protein>
    <submittedName>
        <fullName evidence="2">Gamma-glutamyltransferase</fullName>
        <ecNumber evidence="2">2.3.2.2</ecNumber>
    </submittedName>
</protein>
<dbReference type="PANTHER" id="PTHR43199">
    <property type="entry name" value="GLUTATHIONE HYDROLASE"/>
    <property type="match status" value="1"/>
</dbReference>
<accession>A0ABT3QE05</accession>
<comment type="similarity">
    <text evidence="1">Belongs to the gamma-glutamyltransferase family.</text>
</comment>
<dbReference type="PANTHER" id="PTHR43199:SF1">
    <property type="entry name" value="GLUTATHIONE HYDROLASE PROENZYME"/>
    <property type="match status" value="1"/>
</dbReference>
<dbReference type="Pfam" id="PF01019">
    <property type="entry name" value="G_glu_transpept"/>
    <property type="match status" value="1"/>
</dbReference>
<keyword evidence="2" id="KW-0808">Transferase</keyword>
<dbReference type="EC" id="2.3.2.2" evidence="2"/>
<proteinExistence type="inferred from homology"/>
<dbReference type="Proteomes" id="UP001301152">
    <property type="component" value="Unassembled WGS sequence"/>
</dbReference>
<dbReference type="EMBL" id="JAPIUZ010000002">
    <property type="protein sequence ID" value="MCX2563494.1"/>
    <property type="molecule type" value="Genomic_DNA"/>
</dbReference>
<organism evidence="2 3">
    <name type="scientific">Acetobacter thailandicus</name>
    <dbReference type="NCBI Taxonomy" id="1502842"/>
    <lineage>
        <taxon>Bacteria</taxon>
        <taxon>Pseudomonadati</taxon>
        <taxon>Pseudomonadota</taxon>
        <taxon>Alphaproteobacteria</taxon>
        <taxon>Acetobacterales</taxon>
        <taxon>Acetobacteraceae</taxon>
        <taxon>Acetobacter</taxon>
    </lineage>
</organism>
<reference evidence="2 3" key="1">
    <citation type="submission" date="2022-11" db="EMBL/GenBank/DDBJ databases">
        <title>Genome sequencing of Acetobacter type strain.</title>
        <authorList>
            <person name="Heo J."/>
            <person name="Lee D."/>
            <person name="Han B.-H."/>
            <person name="Hong S.-B."/>
            <person name="Kwon S.-W."/>
        </authorList>
    </citation>
    <scope>NUCLEOTIDE SEQUENCE [LARGE SCALE GENOMIC DNA]</scope>
    <source>
        <strain evidence="2 3">KACC 21253</strain>
    </source>
</reference>
<dbReference type="InterPro" id="IPR029055">
    <property type="entry name" value="Ntn_hydrolases_N"/>
</dbReference>
<comment type="caution">
    <text evidence="2">The sequence shown here is derived from an EMBL/GenBank/DDBJ whole genome shotgun (WGS) entry which is preliminary data.</text>
</comment>
<dbReference type="PRINTS" id="PR01210">
    <property type="entry name" value="GGTRANSPTASE"/>
</dbReference>
<name>A0ABT3QE05_9PROT</name>
<sequence length="479" mass="48860">MSERYLSPGSARRTSIFSAPARVAASLFMAALLAGCGGSSAPQLTAVSGFVGEVVADEPLAALAARDVLARGGNAADAAATLGLALSVTLPSRASLGAGGACLAWKPGQKNGEAFLFLPPAGTEAGAERPAAVPMLVRGFYLMQLHYGSVDFSETLMPARNMARDGVPVGTLLASDLSTVDAALLADEKAQAIFSNGKGEILKTNDLMVQSRLAGSLERIRTAGTGDLYTGSLGQVFSQAAHDAGGGVSMADMRRNLATVSAPLSLDINGLRVNLLPPPADGGLGMAAALTHHQNQGVLIGESVVSGWRNQTNGKPINVNMAQSMVDSQRFPQGGNLSALPASTSFIVTDRQGETVGCALTMNNLFGTGRVAGSTGIVLAASPARLPLPMLAAAIAHKNKDYFHAAATASGQNVAADTAAIALRAAILGVKPKVGNGNGRANFVSCRDGLPGDEKKCFGWTDPRGSGLAVSGNQDNQKK</sequence>
<dbReference type="GO" id="GO:0103068">
    <property type="term" value="F:leukotriene C4 gamma-glutamyl transferase activity"/>
    <property type="evidence" value="ECO:0007669"/>
    <property type="project" value="UniProtKB-EC"/>
</dbReference>
<evidence type="ECO:0000313" key="2">
    <source>
        <dbReference type="EMBL" id="MCX2563494.1"/>
    </source>
</evidence>
<dbReference type="InterPro" id="IPR051792">
    <property type="entry name" value="GGT_bact"/>
</dbReference>
<evidence type="ECO:0000256" key="1">
    <source>
        <dbReference type="ARBA" id="ARBA00009381"/>
    </source>
</evidence>
<gene>
    <name evidence="2" type="ORF">OQ497_05890</name>
</gene>
<dbReference type="SUPFAM" id="SSF56235">
    <property type="entry name" value="N-terminal nucleophile aminohydrolases (Ntn hydrolases)"/>
    <property type="match status" value="1"/>
</dbReference>
<evidence type="ECO:0000313" key="3">
    <source>
        <dbReference type="Proteomes" id="UP001301152"/>
    </source>
</evidence>